<evidence type="ECO:0000313" key="3">
    <source>
        <dbReference type="Proteomes" id="UP000316213"/>
    </source>
</evidence>
<dbReference type="EMBL" id="SJPM01000002">
    <property type="protein sequence ID" value="TWU02002.1"/>
    <property type="molecule type" value="Genomic_DNA"/>
</dbReference>
<feature type="compositionally biased region" description="Polar residues" evidence="1">
    <location>
        <begin position="15"/>
        <end position="36"/>
    </location>
</feature>
<sequence>MFVDVATPGPDPNPGLNQRSLNTGSPAFDTLTSGQTRSNCRRWDTTNYPIHGSGQDAVLELPTFYRPLRDRWCSPTEGMSARLRNTNALVACLIVATIGCGPSTETFNSASSVPSNSVIEVPSNATHIAVTHLSGQHRATFTADLQGVQQWVDDLRALKPELNSTPRSPNWLVDANEYLKPTLINEERDTFTLRMGSPSGFSEHMLKFVIVRSTRGGVTTLWHDPHTSRNYLWAVYR</sequence>
<evidence type="ECO:0000256" key="1">
    <source>
        <dbReference type="SAM" id="MobiDB-lite"/>
    </source>
</evidence>
<comment type="caution">
    <text evidence="2">The sequence shown here is derived from an EMBL/GenBank/DDBJ whole genome shotgun (WGS) entry which is preliminary data.</text>
</comment>
<dbReference type="Proteomes" id="UP000316213">
    <property type="component" value="Unassembled WGS sequence"/>
</dbReference>
<reference evidence="2 3" key="1">
    <citation type="submission" date="2019-02" db="EMBL/GenBank/DDBJ databases">
        <title>Deep-cultivation of Planctomycetes and their phenomic and genomic characterization uncovers novel biology.</title>
        <authorList>
            <person name="Wiegand S."/>
            <person name="Jogler M."/>
            <person name="Boedeker C."/>
            <person name="Pinto D."/>
            <person name="Vollmers J."/>
            <person name="Rivas-Marin E."/>
            <person name="Kohn T."/>
            <person name="Peeters S.H."/>
            <person name="Heuer A."/>
            <person name="Rast P."/>
            <person name="Oberbeckmann S."/>
            <person name="Bunk B."/>
            <person name="Jeske O."/>
            <person name="Meyerdierks A."/>
            <person name="Storesund J.E."/>
            <person name="Kallscheuer N."/>
            <person name="Luecker S."/>
            <person name="Lage O.M."/>
            <person name="Pohl T."/>
            <person name="Merkel B.J."/>
            <person name="Hornburger P."/>
            <person name="Mueller R.-W."/>
            <person name="Bruemmer F."/>
            <person name="Labrenz M."/>
            <person name="Spormann A.M."/>
            <person name="Op Den Camp H."/>
            <person name="Overmann J."/>
            <person name="Amann R."/>
            <person name="Jetten M.S.M."/>
            <person name="Mascher T."/>
            <person name="Medema M.H."/>
            <person name="Devos D.P."/>
            <person name="Kaster A.-K."/>
            <person name="Ovreas L."/>
            <person name="Rohde M."/>
            <person name="Galperin M.Y."/>
            <person name="Jogler C."/>
        </authorList>
    </citation>
    <scope>NUCLEOTIDE SEQUENCE [LARGE SCALE GENOMIC DNA]</scope>
    <source>
        <strain evidence="2 3">Pla100</strain>
    </source>
</reference>
<dbReference type="AlphaFoldDB" id="A0A5C6ASP3"/>
<organism evidence="2 3">
    <name type="scientific">Neorhodopirellula pilleata</name>
    <dbReference type="NCBI Taxonomy" id="2714738"/>
    <lineage>
        <taxon>Bacteria</taxon>
        <taxon>Pseudomonadati</taxon>
        <taxon>Planctomycetota</taxon>
        <taxon>Planctomycetia</taxon>
        <taxon>Pirellulales</taxon>
        <taxon>Pirellulaceae</taxon>
        <taxon>Neorhodopirellula</taxon>
    </lineage>
</organism>
<proteinExistence type="predicted"/>
<evidence type="ECO:0000313" key="2">
    <source>
        <dbReference type="EMBL" id="TWU02002.1"/>
    </source>
</evidence>
<name>A0A5C6ASP3_9BACT</name>
<keyword evidence="3" id="KW-1185">Reference proteome</keyword>
<accession>A0A5C6ASP3</accession>
<feature type="region of interest" description="Disordered" evidence="1">
    <location>
        <begin position="1"/>
        <end position="36"/>
    </location>
</feature>
<protein>
    <submittedName>
        <fullName evidence="2">Uncharacterized protein</fullName>
    </submittedName>
</protein>
<gene>
    <name evidence="2" type="ORF">Pla100_17380</name>
</gene>